<dbReference type="EMBL" id="CP120733">
    <property type="protein sequence ID" value="WFD11744.1"/>
    <property type="molecule type" value="Genomic_DNA"/>
</dbReference>
<dbReference type="PANTHER" id="PTHR30349:SF64">
    <property type="entry name" value="PROPHAGE INTEGRASE INTD-RELATED"/>
    <property type="match status" value="1"/>
</dbReference>
<dbReference type="SUPFAM" id="SSF56349">
    <property type="entry name" value="DNA breaking-rejoining enzymes"/>
    <property type="match status" value="1"/>
</dbReference>
<dbReference type="InterPro" id="IPR013762">
    <property type="entry name" value="Integrase-like_cat_sf"/>
</dbReference>
<proteinExistence type="predicted"/>
<name>A0ABY8EIN2_9FIRM</name>
<sequence length="706" mass="83546">MNNTLRTLGYHSINDYNDKIIKILSKYTKITINEDKTVTYTEVATTYFLENDKWHIAFFGNIEQFKEQVENYKYSNKNISFRFNNENINKEIKFIVYSKLFSDEWRLQSVLMTQIQHITRLSEFINEKYPNINSILELDLEKANIQWIDWLNSKDIKIMRKHNYHSKLIGKEYFVKTATAKFLENVLMWLNSLTGERTEWEKDRWDVRNLERYGITYNKSDNHYYIKFSKINNAKIRQQVKKYIKQRLITNNKFSWGTASSYLESIPLFVNFICKLEPTWNDLKDLERHHIEKYIEWLNIYAKEKLTQKNANPKRYIRNSLSIIQKFLSDIQIREYDIAPTKNIRILIFPEDKPKLRKKSNDQIDYVSDFVLEQLFDNINNLHKEVVTVVYTMFKTGLRISDVLGLKQDCLVKLNNEYWVEADIEKTYVEGHRIPIDEELANMLAVLIDNAKTYSNEYNNSENYIFVRYKGSRKGRPYSRTWVQNELNLFAIDYNITDELGNKYHFKNHAFRHTYAIKMLNGGADIVTVQELLAHASPEMTMRYAKLLDDTKRKIFNKVVKQGIFTFDESDKLKEENDGEIPSDIIDMLYTNHKLNALDTPYGTCMQRKNGKCSFAKQPPCLTCNNGSPCKDLCVGAFEGDIDKYKILINSTKSMIENAKMYNRTEMVSENEELLKLYEDIYSKISTGSLIYSRIDKLKRKGETNE</sequence>
<protein>
    <submittedName>
        <fullName evidence="3">Tyrosine-type recombinase/integrase</fullName>
    </submittedName>
</protein>
<gene>
    <name evidence="3" type="ORF">P4S50_06615</name>
</gene>
<evidence type="ECO:0000313" key="4">
    <source>
        <dbReference type="Proteomes" id="UP001222800"/>
    </source>
</evidence>
<evidence type="ECO:0000259" key="2">
    <source>
        <dbReference type="PROSITE" id="PS51898"/>
    </source>
</evidence>
<evidence type="ECO:0000256" key="1">
    <source>
        <dbReference type="ARBA" id="ARBA00023172"/>
    </source>
</evidence>
<dbReference type="Pfam" id="PF00589">
    <property type="entry name" value="Phage_integrase"/>
    <property type="match status" value="1"/>
</dbReference>
<keyword evidence="1" id="KW-0233">DNA recombination</keyword>
<dbReference type="Proteomes" id="UP001222800">
    <property type="component" value="Chromosome"/>
</dbReference>
<feature type="domain" description="Tyr recombinase" evidence="2">
    <location>
        <begin position="362"/>
        <end position="557"/>
    </location>
</feature>
<dbReference type="PANTHER" id="PTHR30349">
    <property type="entry name" value="PHAGE INTEGRASE-RELATED"/>
    <property type="match status" value="1"/>
</dbReference>
<dbReference type="Gene3D" id="1.10.443.10">
    <property type="entry name" value="Intergrase catalytic core"/>
    <property type="match status" value="1"/>
</dbReference>
<dbReference type="InterPro" id="IPR050090">
    <property type="entry name" value="Tyrosine_recombinase_XerCD"/>
</dbReference>
<dbReference type="RefSeq" id="WP_277733896.1">
    <property type="nucleotide sequence ID" value="NZ_CP120733.1"/>
</dbReference>
<keyword evidence="4" id="KW-1185">Reference proteome</keyword>
<accession>A0ABY8EIN2</accession>
<reference evidence="3 4" key="1">
    <citation type="submission" date="2023-03" db="EMBL/GenBank/DDBJ databases">
        <title>Complete genome sequence of Tepidibacter sp. SWIR-1, isolated from a deep-sea hydrothermal vent.</title>
        <authorList>
            <person name="Li X."/>
        </authorList>
    </citation>
    <scope>NUCLEOTIDE SEQUENCE [LARGE SCALE GENOMIC DNA]</scope>
    <source>
        <strain evidence="3 4">SWIR-1</strain>
    </source>
</reference>
<dbReference type="PROSITE" id="PS51898">
    <property type="entry name" value="TYR_RECOMBINASE"/>
    <property type="match status" value="1"/>
</dbReference>
<evidence type="ECO:0000313" key="3">
    <source>
        <dbReference type="EMBL" id="WFD11744.1"/>
    </source>
</evidence>
<dbReference type="InterPro" id="IPR002104">
    <property type="entry name" value="Integrase_catalytic"/>
</dbReference>
<dbReference type="InterPro" id="IPR011010">
    <property type="entry name" value="DNA_brk_join_enz"/>
</dbReference>
<organism evidence="3 4">
    <name type="scientific">Tepidibacter hydrothermalis</name>
    <dbReference type="NCBI Taxonomy" id="3036126"/>
    <lineage>
        <taxon>Bacteria</taxon>
        <taxon>Bacillati</taxon>
        <taxon>Bacillota</taxon>
        <taxon>Clostridia</taxon>
        <taxon>Peptostreptococcales</taxon>
        <taxon>Peptostreptococcaceae</taxon>
        <taxon>Tepidibacter</taxon>
    </lineage>
</organism>